<accession>A0AAE0X790</accession>
<dbReference type="EMBL" id="JAULSO010000002">
    <property type="protein sequence ID" value="KAK3687396.1"/>
    <property type="molecule type" value="Genomic_DNA"/>
</dbReference>
<feature type="region of interest" description="Disordered" evidence="1">
    <location>
        <begin position="1"/>
        <end position="140"/>
    </location>
</feature>
<dbReference type="Proteomes" id="UP001270362">
    <property type="component" value="Unassembled WGS sequence"/>
</dbReference>
<feature type="compositionally biased region" description="Polar residues" evidence="1">
    <location>
        <begin position="12"/>
        <end position="22"/>
    </location>
</feature>
<protein>
    <submittedName>
        <fullName evidence="2">Uncharacterized protein</fullName>
    </submittedName>
</protein>
<feature type="compositionally biased region" description="Basic residues" evidence="1">
    <location>
        <begin position="70"/>
        <end position="85"/>
    </location>
</feature>
<evidence type="ECO:0000313" key="2">
    <source>
        <dbReference type="EMBL" id="KAK3687396.1"/>
    </source>
</evidence>
<reference evidence="2" key="2">
    <citation type="submission" date="2023-06" db="EMBL/GenBank/DDBJ databases">
        <authorList>
            <consortium name="Lawrence Berkeley National Laboratory"/>
            <person name="Haridas S."/>
            <person name="Hensen N."/>
            <person name="Bonometti L."/>
            <person name="Westerberg I."/>
            <person name="Brannstrom I.O."/>
            <person name="Guillou S."/>
            <person name="Cros-Aarteil S."/>
            <person name="Calhoun S."/>
            <person name="Kuo A."/>
            <person name="Mondo S."/>
            <person name="Pangilinan J."/>
            <person name="Riley R."/>
            <person name="Labutti K."/>
            <person name="Andreopoulos B."/>
            <person name="Lipzen A."/>
            <person name="Chen C."/>
            <person name="Yanf M."/>
            <person name="Daum C."/>
            <person name="Ng V."/>
            <person name="Clum A."/>
            <person name="Steindorff A."/>
            <person name="Ohm R."/>
            <person name="Martin F."/>
            <person name="Silar P."/>
            <person name="Natvig D."/>
            <person name="Lalanne C."/>
            <person name="Gautier V."/>
            <person name="Ament-Velasquez S.L."/>
            <person name="Kruys A."/>
            <person name="Hutchinson M.I."/>
            <person name="Powell A.J."/>
            <person name="Barry K."/>
            <person name="Miller A.N."/>
            <person name="Grigoriev I.V."/>
            <person name="Debuchy R."/>
            <person name="Gladieux P."/>
            <person name="Thoren M.H."/>
            <person name="Johannesson H."/>
        </authorList>
    </citation>
    <scope>NUCLEOTIDE SEQUENCE</scope>
    <source>
        <strain evidence="2">CBS 314.62</strain>
    </source>
</reference>
<keyword evidence="3" id="KW-1185">Reference proteome</keyword>
<name>A0AAE0X790_9PEZI</name>
<dbReference type="AlphaFoldDB" id="A0AAE0X790"/>
<reference evidence="2" key="1">
    <citation type="journal article" date="2023" name="Mol. Phylogenet. Evol.">
        <title>Genome-scale phylogeny and comparative genomics of the fungal order Sordariales.</title>
        <authorList>
            <person name="Hensen N."/>
            <person name="Bonometti L."/>
            <person name="Westerberg I."/>
            <person name="Brannstrom I.O."/>
            <person name="Guillou S."/>
            <person name="Cros-Aarteil S."/>
            <person name="Calhoun S."/>
            <person name="Haridas S."/>
            <person name="Kuo A."/>
            <person name="Mondo S."/>
            <person name="Pangilinan J."/>
            <person name="Riley R."/>
            <person name="LaButti K."/>
            <person name="Andreopoulos B."/>
            <person name="Lipzen A."/>
            <person name="Chen C."/>
            <person name="Yan M."/>
            <person name="Daum C."/>
            <person name="Ng V."/>
            <person name="Clum A."/>
            <person name="Steindorff A."/>
            <person name="Ohm R.A."/>
            <person name="Martin F."/>
            <person name="Silar P."/>
            <person name="Natvig D.O."/>
            <person name="Lalanne C."/>
            <person name="Gautier V."/>
            <person name="Ament-Velasquez S.L."/>
            <person name="Kruys A."/>
            <person name="Hutchinson M.I."/>
            <person name="Powell A.J."/>
            <person name="Barry K."/>
            <person name="Miller A.N."/>
            <person name="Grigoriev I.V."/>
            <person name="Debuchy R."/>
            <person name="Gladieux P."/>
            <person name="Hiltunen Thoren M."/>
            <person name="Johannesson H."/>
        </authorList>
    </citation>
    <scope>NUCLEOTIDE SEQUENCE</scope>
    <source>
        <strain evidence="2">CBS 314.62</strain>
    </source>
</reference>
<organism evidence="2 3">
    <name type="scientific">Podospora appendiculata</name>
    <dbReference type="NCBI Taxonomy" id="314037"/>
    <lineage>
        <taxon>Eukaryota</taxon>
        <taxon>Fungi</taxon>
        <taxon>Dikarya</taxon>
        <taxon>Ascomycota</taxon>
        <taxon>Pezizomycotina</taxon>
        <taxon>Sordariomycetes</taxon>
        <taxon>Sordariomycetidae</taxon>
        <taxon>Sordariales</taxon>
        <taxon>Podosporaceae</taxon>
        <taxon>Podospora</taxon>
    </lineage>
</organism>
<feature type="compositionally biased region" description="Polar residues" evidence="1">
    <location>
        <begin position="47"/>
        <end position="66"/>
    </location>
</feature>
<sequence length="326" mass="36452">MASDPHEPPNPNTDQSQQQIQTLEEPIPQPCTAQPKSFQVGPDVDNEQPTQRQPGSQDRSSSNLCDSSPRWKRGRPLGSKNKPKPKPADGNTQPSGTGFGTPPPLPRPGNRRGRPPGTKNKPKPATTGYKTPKHTLLSPGPLTLRMGNATDGFNAEQVHIDASENGREGYDDGVFLKQEYEGTDLPPAKKPRADSIIGAKAVPFLENRPLPVAQLPRARAVERFWCTRLGPPMTLEEAVWLLPGKLLGIAPLWDADDEMCLQESWSSLDQQLLEQQSKMNPEEKSLWKMMLHLFRCHLYDLFRYELRFDDYVPKEATLWGIDHMAI</sequence>
<evidence type="ECO:0000256" key="1">
    <source>
        <dbReference type="SAM" id="MobiDB-lite"/>
    </source>
</evidence>
<evidence type="ECO:0000313" key="3">
    <source>
        <dbReference type="Proteomes" id="UP001270362"/>
    </source>
</evidence>
<proteinExistence type="predicted"/>
<comment type="caution">
    <text evidence="2">The sequence shown here is derived from an EMBL/GenBank/DDBJ whole genome shotgun (WGS) entry which is preliminary data.</text>
</comment>
<gene>
    <name evidence="2" type="ORF">B0T22DRAFT_127539</name>
</gene>